<dbReference type="Pfam" id="PF00027">
    <property type="entry name" value="cNMP_binding"/>
    <property type="match status" value="1"/>
</dbReference>
<feature type="domain" description="Cyclic nucleotide-binding" evidence="13">
    <location>
        <begin position="503"/>
        <end position="633"/>
    </location>
</feature>
<feature type="compositionally biased region" description="Polar residues" evidence="11">
    <location>
        <begin position="41"/>
        <end position="50"/>
    </location>
</feature>
<gene>
    <name evidence="14" type="ORF">KC19_7G005600</name>
</gene>
<evidence type="ECO:0000256" key="3">
    <source>
        <dbReference type="ARBA" id="ARBA00010486"/>
    </source>
</evidence>
<dbReference type="GO" id="GO:0005216">
    <property type="term" value="F:monoatomic ion channel activity"/>
    <property type="evidence" value="ECO:0007669"/>
    <property type="project" value="InterPro"/>
</dbReference>
<keyword evidence="15" id="KW-1185">Reference proteome</keyword>
<dbReference type="GO" id="GO:0016020">
    <property type="term" value="C:membrane"/>
    <property type="evidence" value="ECO:0007669"/>
    <property type="project" value="UniProtKB-SubCell"/>
</dbReference>
<dbReference type="EMBL" id="CM026428">
    <property type="protein sequence ID" value="KAG0565667.1"/>
    <property type="molecule type" value="Genomic_DNA"/>
</dbReference>
<dbReference type="CDD" id="cd00038">
    <property type="entry name" value="CAP_ED"/>
    <property type="match status" value="1"/>
</dbReference>
<feature type="transmembrane region" description="Helical" evidence="12">
    <location>
        <begin position="198"/>
        <end position="217"/>
    </location>
</feature>
<evidence type="ECO:0000256" key="2">
    <source>
        <dbReference type="ARBA" id="ARBA00004308"/>
    </source>
</evidence>
<dbReference type="InterPro" id="IPR005821">
    <property type="entry name" value="Ion_trans_dom"/>
</dbReference>
<dbReference type="PANTHER" id="PTHR45651:SF12">
    <property type="entry name" value="CYCLIC NUCLEOTIDE-GATED ION CHANNEL 15-RELATED"/>
    <property type="match status" value="1"/>
</dbReference>
<keyword evidence="9" id="KW-1071">Ligand-gated ion channel</keyword>
<dbReference type="Pfam" id="PF00520">
    <property type="entry name" value="Ion_trans"/>
    <property type="match status" value="1"/>
</dbReference>
<comment type="caution">
    <text evidence="14">The sequence shown here is derived from an EMBL/GenBank/DDBJ whole genome shotgun (WGS) entry which is preliminary data.</text>
</comment>
<evidence type="ECO:0000256" key="10">
    <source>
        <dbReference type="ARBA" id="ARBA00023303"/>
    </source>
</evidence>
<dbReference type="FunFam" id="2.60.120.10:FF:000024">
    <property type="entry name" value="Cyclic nucleotide-gated ion channel 1"/>
    <property type="match status" value="1"/>
</dbReference>
<keyword evidence="10" id="KW-0407">Ion channel</keyword>
<dbReference type="InterPro" id="IPR000595">
    <property type="entry name" value="cNMP-bd_dom"/>
</dbReference>
<keyword evidence="6 12" id="KW-1133">Transmembrane helix</keyword>
<dbReference type="InterPro" id="IPR018490">
    <property type="entry name" value="cNMP-bd_dom_sf"/>
</dbReference>
<evidence type="ECO:0000256" key="5">
    <source>
        <dbReference type="ARBA" id="ARBA00022692"/>
    </source>
</evidence>
<feature type="transmembrane region" description="Helical" evidence="12">
    <location>
        <begin position="155"/>
        <end position="177"/>
    </location>
</feature>
<feature type="transmembrane region" description="Helical" evidence="12">
    <location>
        <begin position="372"/>
        <end position="393"/>
    </location>
</feature>
<evidence type="ECO:0000313" key="15">
    <source>
        <dbReference type="Proteomes" id="UP000822688"/>
    </source>
</evidence>
<dbReference type="InterPro" id="IPR014710">
    <property type="entry name" value="RmlC-like_jellyroll"/>
</dbReference>
<comment type="subcellular location">
    <subcellularLocation>
        <location evidence="2">Endomembrane system</location>
    </subcellularLocation>
    <subcellularLocation>
        <location evidence="1">Membrane</location>
        <topology evidence="1">Multi-pass membrane protein</topology>
    </subcellularLocation>
</comment>
<comment type="similarity">
    <text evidence="3">Belongs to the cyclic nucleotide-gated cation channel (TC 1.A.1.5) family.</text>
</comment>
<evidence type="ECO:0000256" key="8">
    <source>
        <dbReference type="ARBA" id="ARBA00023136"/>
    </source>
</evidence>
<dbReference type="SMART" id="SM00100">
    <property type="entry name" value="cNMP"/>
    <property type="match status" value="1"/>
</dbReference>
<feature type="region of interest" description="Disordered" evidence="11">
    <location>
        <begin position="31"/>
        <end position="52"/>
    </location>
</feature>
<keyword evidence="5 12" id="KW-0812">Transmembrane</keyword>
<dbReference type="SUPFAM" id="SSF81324">
    <property type="entry name" value="Voltage-gated potassium channels"/>
    <property type="match status" value="1"/>
</dbReference>
<dbReference type="Gene3D" id="2.60.120.10">
    <property type="entry name" value="Jelly Rolls"/>
    <property type="match status" value="1"/>
</dbReference>
<evidence type="ECO:0000256" key="1">
    <source>
        <dbReference type="ARBA" id="ARBA00004141"/>
    </source>
</evidence>
<organism evidence="14 15">
    <name type="scientific">Ceratodon purpureus</name>
    <name type="common">Fire moss</name>
    <name type="synonym">Dicranum purpureum</name>
    <dbReference type="NCBI Taxonomy" id="3225"/>
    <lineage>
        <taxon>Eukaryota</taxon>
        <taxon>Viridiplantae</taxon>
        <taxon>Streptophyta</taxon>
        <taxon>Embryophyta</taxon>
        <taxon>Bryophyta</taxon>
        <taxon>Bryophytina</taxon>
        <taxon>Bryopsida</taxon>
        <taxon>Dicranidae</taxon>
        <taxon>Pseudoditrichales</taxon>
        <taxon>Ditrichaceae</taxon>
        <taxon>Ceratodon</taxon>
    </lineage>
</organism>
<evidence type="ECO:0000256" key="4">
    <source>
        <dbReference type="ARBA" id="ARBA00022448"/>
    </source>
</evidence>
<dbReference type="PROSITE" id="PS50096">
    <property type="entry name" value="IQ"/>
    <property type="match status" value="1"/>
</dbReference>
<reference evidence="14" key="1">
    <citation type="submission" date="2020-06" db="EMBL/GenBank/DDBJ databases">
        <title>WGS assembly of Ceratodon purpureus strain R40.</title>
        <authorList>
            <person name="Carey S.B."/>
            <person name="Jenkins J."/>
            <person name="Shu S."/>
            <person name="Lovell J.T."/>
            <person name="Sreedasyam A."/>
            <person name="Maumus F."/>
            <person name="Tiley G.P."/>
            <person name="Fernandez-Pozo N."/>
            <person name="Barry K."/>
            <person name="Chen C."/>
            <person name="Wang M."/>
            <person name="Lipzen A."/>
            <person name="Daum C."/>
            <person name="Saski C.A."/>
            <person name="Payton A.C."/>
            <person name="Mcbreen J.C."/>
            <person name="Conrad R.E."/>
            <person name="Kollar L.M."/>
            <person name="Olsson S."/>
            <person name="Huttunen S."/>
            <person name="Landis J.B."/>
            <person name="Wickett N.J."/>
            <person name="Johnson M.G."/>
            <person name="Rensing S.A."/>
            <person name="Grimwood J."/>
            <person name="Schmutz J."/>
            <person name="Mcdaniel S.F."/>
        </authorList>
    </citation>
    <scope>NUCLEOTIDE SEQUENCE</scope>
    <source>
        <strain evidence="14">R40</strain>
    </source>
</reference>
<evidence type="ECO:0000256" key="9">
    <source>
        <dbReference type="ARBA" id="ARBA00023286"/>
    </source>
</evidence>
<dbReference type="PANTHER" id="PTHR45651">
    <property type="entry name" value="CYCLIC NUCLEOTIDE-GATED ION CHANNEL 15-RELATED-RELATED"/>
    <property type="match status" value="1"/>
</dbReference>
<feature type="transmembrane region" description="Helical" evidence="12">
    <location>
        <begin position="105"/>
        <end position="126"/>
    </location>
</feature>
<evidence type="ECO:0000259" key="13">
    <source>
        <dbReference type="PROSITE" id="PS50042"/>
    </source>
</evidence>
<dbReference type="PROSITE" id="PS50042">
    <property type="entry name" value="CNMP_BINDING_3"/>
    <property type="match status" value="1"/>
</dbReference>
<evidence type="ECO:0000313" key="14">
    <source>
        <dbReference type="EMBL" id="KAG0565667.1"/>
    </source>
</evidence>
<keyword evidence="8 12" id="KW-0472">Membrane</keyword>
<keyword evidence="7" id="KW-0406">Ion transport</keyword>
<accession>A0A8T0H4N6</accession>
<evidence type="ECO:0000256" key="11">
    <source>
        <dbReference type="SAM" id="MobiDB-lite"/>
    </source>
</evidence>
<feature type="transmembrane region" description="Helical" evidence="12">
    <location>
        <begin position="399"/>
        <end position="417"/>
    </location>
</feature>
<evidence type="ECO:0000256" key="6">
    <source>
        <dbReference type="ARBA" id="ARBA00022989"/>
    </source>
</evidence>
<evidence type="ECO:0000256" key="12">
    <source>
        <dbReference type="SAM" id="Phobius"/>
    </source>
</evidence>
<name>A0A8T0H4N6_CERPU</name>
<evidence type="ECO:0000256" key="7">
    <source>
        <dbReference type="ARBA" id="ARBA00023065"/>
    </source>
</evidence>
<dbReference type="Proteomes" id="UP000822688">
    <property type="component" value="Chromosome 7"/>
</dbReference>
<dbReference type="FunFam" id="1.10.287.630:FF:000003">
    <property type="entry name" value="Cyclic nucleotide-gated ion channel 1"/>
    <property type="match status" value="1"/>
</dbReference>
<protein>
    <recommendedName>
        <fullName evidence="13">Cyclic nucleotide-binding domain-containing protein</fullName>
    </recommendedName>
</protein>
<dbReference type="GO" id="GO:0012505">
    <property type="term" value="C:endomembrane system"/>
    <property type="evidence" value="ECO:0007669"/>
    <property type="project" value="UniProtKB-SubCell"/>
</dbReference>
<feature type="transmembrane region" description="Helical" evidence="12">
    <location>
        <begin position="266"/>
        <end position="291"/>
    </location>
</feature>
<sequence>MRSLTKVLKMDGQPRRFVRFRSDLDSQDSFGSESELLRGSQPFSDSSGSGTRRRWEKASLGNVLRFGQTLKFKGASSANIFDEEDSKQTRKQRILDPASPKLHRWNIFFVASCLVAVSVDPLFYYLPIVDNNNNCIQIAGGLKKAVTVFRTMTDFFYMIHMFLQFRTAFIAPSSRVFGRGELVTDPKMIATRYLMKDFWLDLLAVLPVPQFVIWVVIPSLNSSTPALDTKRALRFVVFFQYLPRLLRLFPLTTKIVNTTGVLMETAWAGAAFNLLLYMLASHVVGACWYMLAVERQDKCWSGICLNESTTLGCRREFLDCASLTNTAISVARQTWLSSTSEATSCNSTNFNYGIYSNAINNNIASAGFLTRYLYSLWLGLLALSSLTQTLSVSSFEWEIIFDILIIIAGLLLFAFLIGNMQTYLQSLTLRLEEMRVKRRDSEQWMQHRNLPNEIMARVRRYEQYKWVATGGVNEESLVQSLPSDLRRDIKRHLCLNLVRNVPFFDQMDESLLDAMCERLKTALCTEGTIILREGDPVNEMLFIIRGTLESMTTNGGRAGFYNYGKLQAGDFCGEELLTWALDPKPQSHLPISTHTVKAVMEVEAFSLSSDDLKFVAGQFRRLHSKQLQHTFRYYSHHWRTWAASFIQAAWRKYQRRRLAELRRSQENQHLQDAMQSGVTPNDRHSLGATILAGKFAKNAMRGVQRLRSMQAAELTRISNIPKPTEPDFSLDS</sequence>
<proteinExistence type="inferred from homology"/>
<dbReference type="SUPFAM" id="SSF51206">
    <property type="entry name" value="cAMP-binding domain-like"/>
    <property type="match status" value="1"/>
</dbReference>
<dbReference type="Gene3D" id="1.10.287.70">
    <property type="match status" value="1"/>
</dbReference>
<keyword evidence="4" id="KW-0813">Transport</keyword>
<dbReference type="Gene3D" id="1.10.287.630">
    <property type="entry name" value="Helix hairpin bin"/>
    <property type="match status" value="1"/>
</dbReference>
<dbReference type="AlphaFoldDB" id="A0A8T0H4N6"/>